<comment type="caution">
    <text evidence="8">The sequence shown here is derived from an EMBL/GenBank/DDBJ whole genome shotgun (WGS) entry which is preliminary data.</text>
</comment>
<organism evidence="8 9">
    <name type="scientific">Dellaglioa algida</name>
    <dbReference type="NCBI Taxonomy" id="105612"/>
    <lineage>
        <taxon>Bacteria</taxon>
        <taxon>Bacillati</taxon>
        <taxon>Bacillota</taxon>
        <taxon>Bacilli</taxon>
        <taxon>Lactobacillales</taxon>
        <taxon>Lactobacillaceae</taxon>
        <taxon>Dellaglioa</taxon>
    </lineage>
</organism>
<dbReference type="Proteomes" id="UP000321659">
    <property type="component" value="Unassembled WGS sequence"/>
</dbReference>
<dbReference type="AlphaFoldDB" id="A0A2C8EQF1"/>
<evidence type="ECO:0000313" key="8">
    <source>
        <dbReference type="EMBL" id="TWW11726.1"/>
    </source>
</evidence>
<dbReference type="Pfam" id="PF01594">
    <property type="entry name" value="AI-2E_transport"/>
    <property type="match status" value="1"/>
</dbReference>
<comment type="subcellular location">
    <subcellularLocation>
        <location evidence="1">Cell membrane</location>
        <topology evidence="1">Multi-pass membrane protein</topology>
    </subcellularLocation>
</comment>
<dbReference type="PANTHER" id="PTHR21716:SF53">
    <property type="entry name" value="PERMEASE PERM-RELATED"/>
    <property type="match status" value="1"/>
</dbReference>
<comment type="similarity">
    <text evidence="2">Belongs to the autoinducer-2 exporter (AI-2E) (TC 2.A.86) family.</text>
</comment>
<dbReference type="RefSeq" id="WP_057973662.1">
    <property type="nucleotide sequence ID" value="NZ_CBCRTS010000012.1"/>
</dbReference>
<evidence type="ECO:0000256" key="7">
    <source>
        <dbReference type="ARBA" id="ARBA00023136"/>
    </source>
</evidence>
<accession>A0A2C8EQF1</accession>
<protein>
    <submittedName>
        <fullName evidence="8">AI-2E family transporter</fullName>
    </submittedName>
</protein>
<name>A0A2C8EQF1_9LACO</name>
<evidence type="ECO:0000256" key="3">
    <source>
        <dbReference type="ARBA" id="ARBA00022448"/>
    </source>
</evidence>
<dbReference type="GeneID" id="83548640"/>
<keyword evidence="3" id="KW-0813">Transport</keyword>
<gene>
    <name evidence="8" type="ORF">LABALGLTS371_04960</name>
</gene>
<keyword evidence="4" id="KW-1003">Cell membrane</keyword>
<evidence type="ECO:0000256" key="6">
    <source>
        <dbReference type="ARBA" id="ARBA00022989"/>
    </source>
</evidence>
<dbReference type="GO" id="GO:0055085">
    <property type="term" value="P:transmembrane transport"/>
    <property type="evidence" value="ECO:0007669"/>
    <property type="project" value="TreeGrafter"/>
</dbReference>
<evidence type="ECO:0000256" key="5">
    <source>
        <dbReference type="ARBA" id="ARBA00022692"/>
    </source>
</evidence>
<reference evidence="8 9" key="1">
    <citation type="submission" date="2019-04" db="EMBL/GenBank/DDBJ databases">
        <title>In vitro growth and metabolic characteristics of meat-borne Lactobacillus algidus strains.</title>
        <authorList>
            <person name="Sade E."/>
            <person name="Per J."/>
            <person name="Tytti H."/>
            <person name="Johanna B.K."/>
        </authorList>
    </citation>
    <scope>NUCLEOTIDE SEQUENCE [LARGE SCALE GENOMIC DNA]</scope>
    <source>
        <strain evidence="8 9">LTS37-1</strain>
    </source>
</reference>
<keyword evidence="6" id="KW-1133">Transmembrane helix</keyword>
<keyword evidence="5" id="KW-0812">Transmembrane</keyword>
<dbReference type="InterPro" id="IPR002549">
    <property type="entry name" value="AI-2E-like"/>
</dbReference>
<evidence type="ECO:0000256" key="2">
    <source>
        <dbReference type="ARBA" id="ARBA00009773"/>
    </source>
</evidence>
<proteinExistence type="inferred from homology"/>
<evidence type="ECO:0000256" key="1">
    <source>
        <dbReference type="ARBA" id="ARBA00004651"/>
    </source>
</evidence>
<dbReference type="GO" id="GO:0005886">
    <property type="term" value="C:plasma membrane"/>
    <property type="evidence" value="ECO:0007669"/>
    <property type="project" value="UniProtKB-SubCell"/>
</dbReference>
<evidence type="ECO:0000256" key="4">
    <source>
        <dbReference type="ARBA" id="ARBA00022475"/>
    </source>
</evidence>
<sequence length="370" mass="40862">MLNRLKNSRLMFWSLELLILAALVWTCTKISFLFSPIGIFISTLFVPIIISGFLFYLFNPVIKFLMKVKIKKFGISRTGAVAILFLFLAVVLVALVGYLIPRLMTQLGQLVTNIPGYAKAVTDSSTDTFNHLNNYAWFKEIDFNSYLKQFENSMGTYFQSIATNLTNSIGSMIGVATTVTIVALTVPVMLFYMLKDGHKLVPTLKKLVPEKHGDELVELLGRMGDTISAYIGGQAIECLFVGVFTAIGYSIIGMPYILLLGVMAGLANVIPYIGPYIGIFPALIIAVTQSTQMIVFVIIVVLIVQQIDGNFVYPNVIGKSLNIHPLTIIVLLLVAGNIAGLPGMILGIPLYAVIKVVVQYFFEIRRLQEK</sequence>
<dbReference type="EMBL" id="SRRQ01000002">
    <property type="protein sequence ID" value="TWW11726.1"/>
    <property type="molecule type" value="Genomic_DNA"/>
</dbReference>
<keyword evidence="7" id="KW-0472">Membrane</keyword>
<dbReference type="PANTHER" id="PTHR21716">
    <property type="entry name" value="TRANSMEMBRANE PROTEIN"/>
    <property type="match status" value="1"/>
</dbReference>
<evidence type="ECO:0000313" key="9">
    <source>
        <dbReference type="Proteomes" id="UP000321659"/>
    </source>
</evidence>